<keyword evidence="7" id="KW-1185">Reference proteome</keyword>
<dbReference type="Proteomes" id="UP000325081">
    <property type="component" value="Unassembled WGS sequence"/>
</dbReference>
<evidence type="ECO:0000256" key="5">
    <source>
        <dbReference type="ARBA" id="ARBA00023125"/>
    </source>
</evidence>
<dbReference type="AlphaFoldDB" id="A0A5A7QJ76"/>
<evidence type="ECO:0000256" key="3">
    <source>
        <dbReference type="ARBA" id="ARBA00022833"/>
    </source>
</evidence>
<dbReference type="GO" id="GO:0003677">
    <property type="term" value="F:DNA binding"/>
    <property type="evidence" value="ECO:0007669"/>
    <property type="project" value="UniProtKB-KW"/>
</dbReference>
<proteinExistence type="predicted"/>
<dbReference type="OrthoDB" id="1897736at2759"/>
<keyword evidence="3" id="KW-0862">Zinc</keyword>
<accession>A0A5A7QJ76</accession>
<organism evidence="6 7">
    <name type="scientific">Striga asiatica</name>
    <name type="common">Asiatic witchweed</name>
    <name type="synonym">Buchnera asiatica</name>
    <dbReference type="NCBI Taxonomy" id="4170"/>
    <lineage>
        <taxon>Eukaryota</taxon>
        <taxon>Viridiplantae</taxon>
        <taxon>Streptophyta</taxon>
        <taxon>Embryophyta</taxon>
        <taxon>Tracheophyta</taxon>
        <taxon>Spermatophyta</taxon>
        <taxon>Magnoliopsida</taxon>
        <taxon>eudicotyledons</taxon>
        <taxon>Gunneridae</taxon>
        <taxon>Pentapetalae</taxon>
        <taxon>asterids</taxon>
        <taxon>lamiids</taxon>
        <taxon>Lamiales</taxon>
        <taxon>Orobanchaceae</taxon>
        <taxon>Buchnereae</taxon>
        <taxon>Striga</taxon>
    </lineage>
</organism>
<feature type="non-terminal residue" evidence="6">
    <location>
        <position position="196"/>
    </location>
</feature>
<keyword evidence="1" id="KW-0479">Metal-binding</keyword>
<keyword evidence="2" id="KW-0863">Zinc-finger</keyword>
<sequence length="196" mass="22670">MFGPVHDVRIPYQQKRLFGIMTFVYPDTIKIILAEGNPYRVCDLCVLVKPYKEKGKFKEKHFFLTIFIVHETQKQYLQQCLSPSGLDSTPPLVIMLLNSREMMLRKMEHEAEMKQAIELQGRRTPLEFDDCKETTVEADEKRGWKHLSGENIVEVVKEGFLSCRSQVRILVLLRLNQKAKSCTPLVCGIIFHGVVD</sequence>
<dbReference type="PANTHER" id="PTHR24009:SF11">
    <property type="entry name" value="ZINC FINGER CCCH DOMAIN-CONTAINING PROTEIN 53-LIKE"/>
    <property type="match status" value="1"/>
</dbReference>
<evidence type="ECO:0000256" key="1">
    <source>
        <dbReference type="ARBA" id="ARBA00022723"/>
    </source>
</evidence>
<keyword evidence="5" id="KW-0238">DNA-binding</keyword>
<evidence type="ECO:0000256" key="2">
    <source>
        <dbReference type="ARBA" id="ARBA00022771"/>
    </source>
</evidence>
<name>A0A5A7QJ76_STRAF</name>
<comment type="caution">
    <text evidence="6">The sequence shown here is derived from an EMBL/GenBank/DDBJ whole genome shotgun (WGS) entry which is preliminary data.</text>
</comment>
<protein>
    <submittedName>
        <fullName evidence="6">RNA-binding (RRM/RBD/RNP motifs) family protein</fullName>
    </submittedName>
</protein>
<keyword evidence="4" id="KW-0694">RNA-binding</keyword>
<dbReference type="EMBL" id="BKCP01007182">
    <property type="protein sequence ID" value="GER45385.1"/>
    <property type="molecule type" value="Genomic_DNA"/>
</dbReference>
<dbReference type="GO" id="GO:0008270">
    <property type="term" value="F:zinc ion binding"/>
    <property type="evidence" value="ECO:0007669"/>
    <property type="project" value="UniProtKB-KW"/>
</dbReference>
<dbReference type="GO" id="GO:0003723">
    <property type="term" value="F:RNA binding"/>
    <property type="evidence" value="ECO:0007669"/>
    <property type="project" value="UniProtKB-KW"/>
</dbReference>
<reference evidence="7" key="1">
    <citation type="journal article" date="2019" name="Curr. Biol.">
        <title>Genome Sequence of Striga asiatica Provides Insight into the Evolution of Plant Parasitism.</title>
        <authorList>
            <person name="Yoshida S."/>
            <person name="Kim S."/>
            <person name="Wafula E.K."/>
            <person name="Tanskanen J."/>
            <person name="Kim Y.M."/>
            <person name="Honaas L."/>
            <person name="Yang Z."/>
            <person name="Spallek T."/>
            <person name="Conn C.E."/>
            <person name="Ichihashi Y."/>
            <person name="Cheong K."/>
            <person name="Cui S."/>
            <person name="Der J.P."/>
            <person name="Gundlach H."/>
            <person name="Jiao Y."/>
            <person name="Hori C."/>
            <person name="Ishida J.K."/>
            <person name="Kasahara H."/>
            <person name="Kiba T."/>
            <person name="Kim M.S."/>
            <person name="Koo N."/>
            <person name="Laohavisit A."/>
            <person name="Lee Y.H."/>
            <person name="Lumba S."/>
            <person name="McCourt P."/>
            <person name="Mortimer J.C."/>
            <person name="Mutuku J.M."/>
            <person name="Nomura T."/>
            <person name="Sasaki-Sekimoto Y."/>
            <person name="Seto Y."/>
            <person name="Wang Y."/>
            <person name="Wakatake T."/>
            <person name="Sakakibara H."/>
            <person name="Demura T."/>
            <person name="Yamaguchi S."/>
            <person name="Yoneyama K."/>
            <person name="Manabe R.I."/>
            <person name="Nelson D.C."/>
            <person name="Schulman A.H."/>
            <person name="Timko M.P."/>
            <person name="dePamphilis C.W."/>
            <person name="Choi D."/>
            <person name="Shirasu K."/>
        </authorList>
    </citation>
    <scope>NUCLEOTIDE SEQUENCE [LARGE SCALE GENOMIC DNA]</scope>
    <source>
        <strain evidence="7">cv. UVA1</strain>
    </source>
</reference>
<dbReference type="PANTHER" id="PTHR24009">
    <property type="entry name" value="RNA-BINDING (RRM/RBD/RNP MOTIFS)"/>
    <property type="match status" value="1"/>
</dbReference>
<evidence type="ECO:0000313" key="7">
    <source>
        <dbReference type="Proteomes" id="UP000325081"/>
    </source>
</evidence>
<evidence type="ECO:0000256" key="4">
    <source>
        <dbReference type="ARBA" id="ARBA00022884"/>
    </source>
</evidence>
<evidence type="ECO:0000313" key="6">
    <source>
        <dbReference type="EMBL" id="GER45385.1"/>
    </source>
</evidence>
<gene>
    <name evidence="6" type="ORF">STAS_22337</name>
</gene>